<accession>A0ABR3CJC7</accession>
<evidence type="ECO:0008006" key="4">
    <source>
        <dbReference type="Google" id="ProtNLM"/>
    </source>
</evidence>
<dbReference type="RefSeq" id="XP_066633769.1">
    <property type="nucleotide sequence ID" value="XM_066775888.1"/>
</dbReference>
<evidence type="ECO:0000313" key="2">
    <source>
        <dbReference type="EMBL" id="KAL0260740.1"/>
    </source>
</evidence>
<reference evidence="2 3" key="1">
    <citation type="submission" date="2024-02" db="EMBL/GenBank/DDBJ databases">
        <title>De novo assembly and annotation of 12 fungi associated with fruit tree decline syndrome in Ontario, Canada.</title>
        <authorList>
            <person name="Sulman M."/>
            <person name="Ellouze W."/>
            <person name="Ilyukhin E."/>
        </authorList>
    </citation>
    <scope>NUCLEOTIDE SEQUENCE [LARGE SCALE GENOMIC DNA]</scope>
    <source>
        <strain evidence="2 3">FDS-637</strain>
    </source>
</reference>
<comment type="caution">
    <text evidence="2">The sequence shown here is derived from an EMBL/GenBank/DDBJ whole genome shotgun (WGS) entry which is preliminary data.</text>
</comment>
<protein>
    <recommendedName>
        <fullName evidence="4">C2H2-type domain-containing protein</fullName>
    </recommendedName>
</protein>
<dbReference type="Proteomes" id="UP001430584">
    <property type="component" value="Unassembled WGS sequence"/>
</dbReference>
<dbReference type="EMBL" id="JAJVCZ030000004">
    <property type="protein sequence ID" value="KAL0260740.1"/>
    <property type="molecule type" value="Genomic_DNA"/>
</dbReference>
<sequence length="120" mass="13327">MLANSTWSASTLHGPSAVSNESTPGSETKPHICMQCQKPKAFKRKGDFDNHVKVLHGSVERLDRINMEELVGLLQKSLEQSQNSYRSLEKLSKEVQALHGVVDKCEYALESPDEILDAGF</sequence>
<dbReference type="GeneID" id="92008515"/>
<gene>
    <name evidence="2" type="ORF">SLS55_004430</name>
</gene>
<organism evidence="2 3">
    <name type="scientific">Diplodia seriata</name>
    <dbReference type="NCBI Taxonomy" id="420778"/>
    <lineage>
        <taxon>Eukaryota</taxon>
        <taxon>Fungi</taxon>
        <taxon>Dikarya</taxon>
        <taxon>Ascomycota</taxon>
        <taxon>Pezizomycotina</taxon>
        <taxon>Dothideomycetes</taxon>
        <taxon>Dothideomycetes incertae sedis</taxon>
        <taxon>Botryosphaeriales</taxon>
        <taxon>Botryosphaeriaceae</taxon>
        <taxon>Diplodia</taxon>
    </lineage>
</organism>
<evidence type="ECO:0000256" key="1">
    <source>
        <dbReference type="SAM" id="MobiDB-lite"/>
    </source>
</evidence>
<proteinExistence type="predicted"/>
<feature type="region of interest" description="Disordered" evidence="1">
    <location>
        <begin position="1"/>
        <end position="31"/>
    </location>
</feature>
<name>A0ABR3CJC7_9PEZI</name>
<feature type="compositionally biased region" description="Polar residues" evidence="1">
    <location>
        <begin position="1"/>
        <end position="26"/>
    </location>
</feature>
<keyword evidence="3" id="KW-1185">Reference proteome</keyword>
<evidence type="ECO:0000313" key="3">
    <source>
        <dbReference type="Proteomes" id="UP001430584"/>
    </source>
</evidence>